<dbReference type="EMBL" id="JAVRRD010000025">
    <property type="protein sequence ID" value="KAK5047556.1"/>
    <property type="molecule type" value="Genomic_DNA"/>
</dbReference>
<dbReference type="AlphaFoldDB" id="A0AAV9N0Q9"/>
<dbReference type="InterPro" id="IPR021858">
    <property type="entry name" value="Fun_TF"/>
</dbReference>
<evidence type="ECO:0000313" key="4">
    <source>
        <dbReference type="EMBL" id="KAK5047556.1"/>
    </source>
</evidence>
<evidence type="ECO:0000256" key="1">
    <source>
        <dbReference type="ARBA" id="ARBA00004123"/>
    </source>
</evidence>
<dbReference type="RefSeq" id="XP_064703100.1">
    <property type="nucleotide sequence ID" value="XM_064850213.1"/>
</dbReference>
<gene>
    <name evidence="4" type="ORF">LTR84_006653</name>
</gene>
<organism evidence="4 5">
    <name type="scientific">Exophiala bonariae</name>
    <dbReference type="NCBI Taxonomy" id="1690606"/>
    <lineage>
        <taxon>Eukaryota</taxon>
        <taxon>Fungi</taxon>
        <taxon>Dikarya</taxon>
        <taxon>Ascomycota</taxon>
        <taxon>Pezizomycotina</taxon>
        <taxon>Eurotiomycetes</taxon>
        <taxon>Chaetothyriomycetidae</taxon>
        <taxon>Chaetothyriales</taxon>
        <taxon>Herpotrichiellaceae</taxon>
        <taxon>Exophiala</taxon>
    </lineage>
</organism>
<keyword evidence="5" id="KW-1185">Reference proteome</keyword>
<sequence length="601" mass="66737">MDIVWKNDEKPRRAQGEGGIASTPFANDGDGDTEASYLPMATTTATTSSKPVRFVQNGAKRRRKTSKLPAVMNQFMTTVRACPQPADEQNERLNSFIPPVYPAYEDTTVINEPDESADIVIDSHWPEVIPDFLEAVQGTPSSTHSSQYDTPSEVLLPFDSVTSPQSEFQWQGPDTGQILQLYSQVSPQTMDIFPLSPGPLFSSPTQKAAAILDMYDQEFCILPLTGDCASNPFRIRQDSCEGSAFLLHAMLAISSQHLAKKNKSVVLATEMWNHHATALRLFSQALDHVPVATLLDTLLLLVNFEATQSASSTWAIHISGAQKLLESMGGVKVCQKGSRARAQVAMIVWWDVTVAMISRKRPLLDLGYLENLILHGEEDSWTFFTLNGCPAQLVMFMARLSILASTCEKVQALAVESPWVTFNTVPVEAIVAEVMQWTNPEGATAESIAWTDDDPEERLNRFHCIEAWRNAILLYAYRVFYRPQTNSGLRSITHLARVVLDHVRCIPESDIVQKQTLLPVFLAASESGDETTRNFVRNFCGHWTATARYSMFGTVGALLESIWADWDADLRKIYWWGTKVGNGDRESPGGQRGLVSELLLG</sequence>
<feature type="compositionally biased region" description="Basic and acidic residues" evidence="3">
    <location>
        <begin position="1"/>
        <end position="15"/>
    </location>
</feature>
<comment type="caution">
    <text evidence="4">The sequence shown here is derived from an EMBL/GenBank/DDBJ whole genome shotgun (WGS) entry which is preliminary data.</text>
</comment>
<dbReference type="GO" id="GO:0005634">
    <property type="term" value="C:nucleus"/>
    <property type="evidence" value="ECO:0007669"/>
    <property type="project" value="UniProtKB-SubCell"/>
</dbReference>
<protein>
    <recommendedName>
        <fullName evidence="6">Transcription factor domain-containing protein</fullName>
    </recommendedName>
</protein>
<evidence type="ECO:0000256" key="2">
    <source>
        <dbReference type="ARBA" id="ARBA00023242"/>
    </source>
</evidence>
<dbReference type="PANTHER" id="PTHR37534">
    <property type="entry name" value="TRANSCRIPTIONAL ACTIVATOR PROTEIN UGA3"/>
    <property type="match status" value="1"/>
</dbReference>
<dbReference type="Pfam" id="PF11951">
    <property type="entry name" value="Fungal_trans_2"/>
    <property type="match status" value="1"/>
</dbReference>
<evidence type="ECO:0000313" key="5">
    <source>
        <dbReference type="Proteomes" id="UP001358417"/>
    </source>
</evidence>
<feature type="region of interest" description="Disordered" evidence="3">
    <location>
        <begin position="1"/>
        <end position="34"/>
    </location>
</feature>
<dbReference type="GeneID" id="89974824"/>
<proteinExistence type="predicted"/>
<accession>A0AAV9N0Q9</accession>
<reference evidence="4 5" key="1">
    <citation type="submission" date="2023-08" db="EMBL/GenBank/DDBJ databases">
        <title>Black Yeasts Isolated from many extreme environments.</title>
        <authorList>
            <person name="Coleine C."/>
            <person name="Stajich J.E."/>
            <person name="Selbmann L."/>
        </authorList>
    </citation>
    <scope>NUCLEOTIDE SEQUENCE [LARGE SCALE GENOMIC DNA]</scope>
    <source>
        <strain evidence="4 5">CCFEE 5792</strain>
    </source>
</reference>
<evidence type="ECO:0000256" key="3">
    <source>
        <dbReference type="SAM" id="MobiDB-lite"/>
    </source>
</evidence>
<evidence type="ECO:0008006" key="6">
    <source>
        <dbReference type="Google" id="ProtNLM"/>
    </source>
</evidence>
<name>A0AAV9N0Q9_9EURO</name>
<comment type="subcellular location">
    <subcellularLocation>
        <location evidence="1">Nucleus</location>
    </subcellularLocation>
</comment>
<dbReference type="PANTHER" id="PTHR37534:SF46">
    <property type="entry name" value="ZN(II)2CYS6 TRANSCRIPTION FACTOR (EUROFUNG)"/>
    <property type="match status" value="1"/>
</dbReference>
<keyword evidence="2" id="KW-0539">Nucleus</keyword>
<dbReference type="Proteomes" id="UP001358417">
    <property type="component" value="Unassembled WGS sequence"/>
</dbReference>